<dbReference type="EMBL" id="KV700092">
    <property type="protein sequence ID" value="OCF54371.1"/>
    <property type="molecule type" value="Genomic_DNA"/>
</dbReference>
<accession>A0A1B9IG06</accession>
<sequence length="151" mass="16262">MAAVPESTIGQQEGELPVLGYQSALAMVRDCTQGLEQANFLQYASNLGVVMIVYAAVILFKMICISDPEFIAPQSQDVVSLLRRLSDGMLLAAAFQGTKCSTMQHYGEALSRLLGAPASSTEHASVTESSSAQPPLNFDNFRQLVNLFDLS</sequence>
<dbReference type="Proteomes" id="UP000092583">
    <property type="component" value="Unassembled WGS sequence"/>
</dbReference>
<evidence type="ECO:0000313" key="2">
    <source>
        <dbReference type="EMBL" id="OCF54371.1"/>
    </source>
</evidence>
<evidence type="ECO:0000313" key="3">
    <source>
        <dbReference type="Proteomes" id="UP000092583"/>
    </source>
</evidence>
<keyword evidence="1" id="KW-0812">Transmembrane</keyword>
<protein>
    <submittedName>
        <fullName evidence="2">Uncharacterized protein</fullName>
    </submittedName>
</protein>
<organism evidence="2 3">
    <name type="scientific">Kwoniella mangroviensis CBS 10435</name>
    <dbReference type="NCBI Taxonomy" id="1331196"/>
    <lineage>
        <taxon>Eukaryota</taxon>
        <taxon>Fungi</taxon>
        <taxon>Dikarya</taxon>
        <taxon>Basidiomycota</taxon>
        <taxon>Agaricomycotina</taxon>
        <taxon>Tremellomycetes</taxon>
        <taxon>Tremellales</taxon>
        <taxon>Cryptococcaceae</taxon>
        <taxon>Kwoniella</taxon>
    </lineage>
</organism>
<name>A0A1B9IG06_9TREE</name>
<reference evidence="3" key="2">
    <citation type="submission" date="2013-12" db="EMBL/GenBank/DDBJ databases">
        <title>Evolution of pathogenesis and genome organization in the Tremellales.</title>
        <authorList>
            <person name="Cuomo C."/>
            <person name="Litvintseva A."/>
            <person name="Heitman J."/>
            <person name="Chen Y."/>
            <person name="Sun S."/>
            <person name="Springer D."/>
            <person name="Dromer F."/>
            <person name="Young S."/>
            <person name="Zeng Q."/>
            <person name="Chapman S."/>
            <person name="Gujja S."/>
            <person name="Saif S."/>
            <person name="Birren B."/>
        </authorList>
    </citation>
    <scope>NUCLEOTIDE SEQUENCE [LARGE SCALE GENOMIC DNA]</scope>
    <source>
        <strain evidence="3">CBS 10435</strain>
    </source>
</reference>
<proteinExistence type="predicted"/>
<reference evidence="2 3" key="1">
    <citation type="submission" date="2013-07" db="EMBL/GenBank/DDBJ databases">
        <title>The Genome Sequence of Kwoniella mangroviensis CBS10435.</title>
        <authorList>
            <consortium name="The Broad Institute Genome Sequencing Platform"/>
            <person name="Cuomo C."/>
            <person name="Litvintseva A."/>
            <person name="Chen Y."/>
            <person name="Heitman J."/>
            <person name="Sun S."/>
            <person name="Springer D."/>
            <person name="Dromer F."/>
            <person name="Young S.K."/>
            <person name="Zeng Q."/>
            <person name="Gargeya S."/>
            <person name="Fitzgerald M."/>
            <person name="Abouelleil A."/>
            <person name="Alvarado L."/>
            <person name="Berlin A.M."/>
            <person name="Chapman S.B."/>
            <person name="Dewar J."/>
            <person name="Goldberg J."/>
            <person name="Griggs A."/>
            <person name="Gujja S."/>
            <person name="Hansen M."/>
            <person name="Howarth C."/>
            <person name="Imamovic A."/>
            <person name="Larimer J."/>
            <person name="McCowan C."/>
            <person name="Murphy C."/>
            <person name="Pearson M."/>
            <person name="Priest M."/>
            <person name="Roberts A."/>
            <person name="Saif S."/>
            <person name="Shea T."/>
            <person name="Sykes S."/>
            <person name="Wortman J."/>
            <person name="Nusbaum C."/>
            <person name="Birren B."/>
        </authorList>
    </citation>
    <scope>NUCLEOTIDE SEQUENCE [LARGE SCALE GENOMIC DNA]</scope>
    <source>
        <strain evidence="2 3">CBS 10435</strain>
    </source>
</reference>
<dbReference type="AlphaFoldDB" id="A0A1B9IG06"/>
<gene>
    <name evidence="2" type="ORF">L486_08285</name>
</gene>
<feature type="transmembrane region" description="Helical" evidence="1">
    <location>
        <begin position="40"/>
        <end position="60"/>
    </location>
</feature>
<keyword evidence="1" id="KW-1133">Transmembrane helix</keyword>
<keyword evidence="1" id="KW-0472">Membrane</keyword>
<keyword evidence="3" id="KW-1185">Reference proteome</keyword>
<evidence type="ECO:0000256" key="1">
    <source>
        <dbReference type="SAM" id="Phobius"/>
    </source>
</evidence>